<dbReference type="InterPro" id="IPR006675">
    <property type="entry name" value="HDIG_dom"/>
</dbReference>
<dbReference type="EMBL" id="DRYK01000044">
    <property type="protein sequence ID" value="HHP67799.1"/>
    <property type="molecule type" value="Genomic_DNA"/>
</dbReference>
<dbReference type="CDD" id="cd00077">
    <property type="entry name" value="HDc"/>
    <property type="match status" value="1"/>
</dbReference>
<accession>A0A7J3XZB1</accession>
<organism evidence="2">
    <name type="scientific">Thermogladius calderae</name>
    <dbReference type="NCBI Taxonomy" id="1200300"/>
    <lineage>
        <taxon>Archaea</taxon>
        <taxon>Thermoproteota</taxon>
        <taxon>Thermoprotei</taxon>
        <taxon>Desulfurococcales</taxon>
        <taxon>Desulfurococcaceae</taxon>
        <taxon>Thermogladius</taxon>
    </lineage>
</organism>
<protein>
    <submittedName>
        <fullName evidence="2">HD domain-containing protein</fullName>
    </submittedName>
</protein>
<dbReference type="NCBIfam" id="TIGR00277">
    <property type="entry name" value="HDIG"/>
    <property type="match status" value="1"/>
</dbReference>
<dbReference type="SUPFAM" id="SSF109604">
    <property type="entry name" value="HD-domain/PDEase-like"/>
    <property type="match status" value="1"/>
</dbReference>
<comment type="caution">
    <text evidence="2">The sequence shown here is derived from an EMBL/GenBank/DDBJ whole genome shotgun (WGS) entry which is preliminary data.</text>
</comment>
<sequence length="235" mass="26117">MHMGGILDKLIGYAESISDESIRKVTLGILTQPTLSFLDAKPIVGFLDSPAAPRKHHSFSGGLLLHTIGVVEASVRIREYIEMVYGLKADRDLVVAAALLHDIFKFYQYRPDEIEGGYKSREDWYLSHDYSIIGELARRGAPEKLIRVVAEVHGLQPFTTIEGLIVHLADSLDARLGDVLQQTLLGKLRALDKEGCNPYKVMSEKARSDGPEKVFERAFSPVDVVVSEFKKYCGG</sequence>
<dbReference type="Pfam" id="PF01966">
    <property type="entry name" value="HD"/>
    <property type="match status" value="1"/>
</dbReference>
<name>A0A7J3XZB1_9CREN</name>
<evidence type="ECO:0000259" key="1">
    <source>
        <dbReference type="SMART" id="SM00471"/>
    </source>
</evidence>
<dbReference type="Gene3D" id="1.10.3210.10">
    <property type="entry name" value="Hypothetical protein af1432"/>
    <property type="match status" value="1"/>
</dbReference>
<dbReference type="SMART" id="SM00471">
    <property type="entry name" value="HDc"/>
    <property type="match status" value="1"/>
</dbReference>
<proteinExistence type="predicted"/>
<dbReference type="AlphaFoldDB" id="A0A7J3XZB1"/>
<dbReference type="InterPro" id="IPR006674">
    <property type="entry name" value="HD_domain"/>
</dbReference>
<feature type="domain" description="HD/PDEase" evidence="1">
    <location>
        <begin position="59"/>
        <end position="184"/>
    </location>
</feature>
<gene>
    <name evidence="2" type="ORF">ENM60_03275</name>
</gene>
<reference evidence="2" key="1">
    <citation type="journal article" date="2020" name="mSystems">
        <title>Genome- and Community-Level Interaction Insights into Carbon Utilization and Element Cycling Functions of Hydrothermarchaeota in Hydrothermal Sediment.</title>
        <authorList>
            <person name="Zhou Z."/>
            <person name="Liu Y."/>
            <person name="Xu W."/>
            <person name="Pan J."/>
            <person name="Luo Z.H."/>
            <person name="Li M."/>
        </authorList>
    </citation>
    <scope>NUCLEOTIDE SEQUENCE [LARGE SCALE GENOMIC DNA]</scope>
    <source>
        <strain evidence="2">SpSt-110</strain>
    </source>
</reference>
<dbReference type="InterPro" id="IPR003607">
    <property type="entry name" value="HD/PDEase_dom"/>
</dbReference>
<evidence type="ECO:0000313" key="2">
    <source>
        <dbReference type="EMBL" id="HHP67799.1"/>
    </source>
</evidence>